<reference evidence="2 3" key="1">
    <citation type="journal article" date="2015" name="Genome Biol. Evol.">
        <title>Phylogenomic analyses indicate that early fungi evolved digesting cell walls of algal ancestors of land plants.</title>
        <authorList>
            <person name="Chang Y."/>
            <person name="Wang S."/>
            <person name="Sekimoto S."/>
            <person name="Aerts A.L."/>
            <person name="Choi C."/>
            <person name="Clum A."/>
            <person name="LaButti K.M."/>
            <person name="Lindquist E.A."/>
            <person name="Yee Ngan C."/>
            <person name="Ohm R.A."/>
            <person name="Salamov A.A."/>
            <person name="Grigoriev I.V."/>
            <person name="Spatafora J.W."/>
            <person name="Berbee M.L."/>
        </authorList>
    </citation>
    <scope>NUCLEOTIDE SEQUENCE [LARGE SCALE GENOMIC DNA]</scope>
    <source>
        <strain evidence="2 3">NRRL 28638</strain>
    </source>
</reference>
<evidence type="ECO:0000313" key="3">
    <source>
        <dbReference type="Proteomes" id="UP000070444"/>
    </source>
</evidence>
<gene>
    <name evidence="2" type="ORF">CONCODRAFT_4853</name>
</gene>
<feature type="chain" id="PRO_5007294686" evidence="1">
    <location>
        <begin position="22"/>
        <end position="405"/>
    </location>
</feature>
<keyword evidence="1" id="KW-0732">Signal</keyword>
<evidence type="ECO:0000256" key="1">
    <source>
        <dbReference type="SAM" id="SignalP"/>
    </source>
</evidence>
<keyword evidence="3" id="KW-1185">Reference proteome</keyword>
<accession>A0A137PBD1</accession>
<organism evidence="2 3">
    <name type="scientific">Conidiobolus coronatus (strain ATCC 28846 / CBS 209.66 / NRRL 28638)</name>
    <name type="common">Delacroixia coronata</name>
    <dbReference type="NCBI Taxonomy" id="796925"/>
    <lineage>
        <taxon>Eukaryota</taxon>
        <taxon>Fungi</taxon>
        <taxon>Fungi incertae sedis</taxon>
        <taxon>Zoopagomycota</taxon>
        <taxon>Entomophthoromycotina</taxon>
        <taxon>Entomophthoromycetes</taxon>
        <taxon>Entomophthorales</taxon>
        <taxon>Ancylistaceae</taxon>
        <taxon>Conidiobolus</taxon>
    </lineage>
</organism>
<sequence length="405" mass="46706">MNLYFTTSVIISSLLLDSTTATVSPVHLNFGCLKQFSGQVSYNDTQLTSSLMVRFRNNWHCRQWCDYFTVSISPNPQFAKAVFGKFDLSKNTGCTEFYRQYYSPKAMIRTGGKVKTFSTPVDENKEVSGWVAINNEMKFNNTHWKVVLNKPIEMIQVPLMYQDQHKKLVYTHFNFQDKDLQEYLQQQWKVPAFQADKRDCRKISAYMTTNDEASNEVLLFNPEYTLVVNHQCLMSIQMLNNLFVENRYRQEQCLSLEKNDWQVNEYNGGWYNEKECTHDDIKKRKRWIDREEFVNEEITLCKSIPFARGDSYISCTDGQKLQTIPNFEEDKSVKVFFAFAKTGASSVPFIGNVLSSIVEYLEDPESSSFKNIAKGVAADVGAPIAELSTKADVINRIAQTLINLI</sequence>
<protein>
    <submittedName>
        <fullName evidence="2">Uncharacterized protein</fullName>
    </submittedName>
</protein>
<dbReference type="AlphaFoldDB" id="A0A137PBD1"/>
<evidence type="ECO:0000313" key="2">
    <source>
        <dbReference type="EMBL" id="KXN72317.1"/>
    </source>
</evidence>
<dbReference type="EMBL" id="KQ964455">
    <property type="protein sequence ID" value="KXN72317.1"/>
    <property type="molecule type" value="Genomic_DNA"/>
</dbReference>
<feature type="signal peptide" evidence="1">
    <location>
        <begin position="1"/>
        <end position="21"/>
    </location>
</feature>
<dbReference type="Proteomes" id="UP000070444">
    <property type="component" value="Unassembled WGS sequence"/>
</dbReference>
<proteinExistence type="predicted"/>
<name>A0A137PBD1_CONC2</name>